<dbReference type="SUPFAM" id="SSF48452">
    <property type="entry name" value="TPR-like"/>
    <property type="match status" value="1"/>
</dbReference>
<dbReference type="AlphaFoldDB" id="A0A6L8WA61"/>
<dbReference type="InterPro" id="IPR011990">
    <property type="entry name" value="TPR-like_helical_dom_sf"/>
</dbReference>
<dbReference type="Pfam" id="PF00211">
    <property type="entry name" value="Guanylate_cyc"/>
    <property type="match status" value="1"/>
</dbReference>
<protein>
    <submittedName>
        <fullName evidence="3">Tetratricopeptide repeat protein</fullName>
    </submittedName>
</protein>
<dbReference type="InterPro" id="IPR050697">
    <property type="entry name" value="Adenylyl/Guanylyl_Cyclase_3/4"/>
</dbReference>
<accession>A0A6L8WA61</accession>
<dbReference type="RefSeq" id="WP_161316567.1">
    <property type="nucleotide sequence ID" value="NZ_WTUW01000009.1"/>
</dbReference>
<dbReference type="PANTHER" id="PTHR43081:SF19">
    <property type="entry name" value="PH-SENSITIVE ADENYLATE CYCLASE RV1264"/>
    <property type="match status" value="1"/>
</dbReference>
<sequence length="575" mass="64085">MTLQRRLATIMVADVVGYSRMMEKAEEETAARLDVCQKLITESVSAGGGRIFNRAGDAALAEFPSPINAVKTAVDIREGLAGSVPEIANSMKMRFGLHLADVMVSGSDLLGDGVNLAARIQQEADPDSIHLSQTLFDQIKRNSPFSFDDLGERHFKNISDPIHVYRLKGHLGAHVFLSAPSQRTAALKTIHPNSLAVLPFVSAGGDEDQRYLAEGLTEEIILELARFKKLHVASRSASFVYWEMKANPSDVARDLGVSYVLEGQVRRLGDKVRLSLELTNGQTGIAVWTDRITRQFADLFELLDTMTKQIAATILGRVEADAIETARRKPPENMKGYDFMLRGLDMHRIGGITYEASREAVRWFDKAIEEDPTYGPAYAWRICASSWLPEFDLAKERHYIEKALELDANNPEAQRIMGTVHMMEGNFEAAKYHHERAMALSPSDAYLLARSAAFYSFNGEPDKALKLLEKAEDLDGLLPVWCVEERGIAYFCAGQFEQAVQALTELPSQTSRSRLYHCAALIALGRQADAKVVMQKALAVNKDLTAAEFFFKETWRDMAFRRKLRHDLIAAGLPK</sequence>
<dbReference type="CDD" id="cd07302">
    <property type="entry name" value="CHD"/>
    <property type="match status" value="1"/>
</dbReference>
<comment type="caution">
    <text evidence="3">The sequence shown here is derived from an EMBL/GenBank/DDBJ whole genome shotgun (WGS) entry which is preliminary data.</text>
</comment>
<keyword evidence="1" id="KW-0802">TPR repeat</keyword>
<dbReference type="GO" id="GO:0006171">
    <property type="term" value="P:cAMP biosynthetic process"/>
    <property type="evidence" value="ECO:0007669"/>
    <property type="project" value="TreeGrafter"/>
</dbReference>
<dbReference type="GO" id="GO:0035556">
    <property type="term" value="P:intracellular signal transduction"/>
    <property type="evidence" value="ECO:0007669"/>
    <property type="project" value="InterPro"/>
</dbReference>
<dbReference type="InterPro" id="IPR019734">
    <property type="entry name" value="TPR_rpt"/>
</dbReference>
<organism evidence="3 4">
    <name type="scientific">Sneathiella litorea</name>
    <dbReference type="NCBI Taxonomy" id="2606216"/>
    <lineage>
        <taxon>Bacteria</taxon>
        <taxon>Pseudomonadati</taxon>
        <taxon>Pseudomonadota</taxon>
        <taxon>Alphaproteobacteria</taxon>
        <taxon>Sneathiellales</taxon>
        <taxon>Sneathiellaceae</taxon>
        <taxon>Sneathiella</taxon>
    </lineage>
</organism>
<evidence type="ECO:0000256" key="1">
    <source>
        <dbReference type="PROSITE-ProRule" id="PRU00339"/>
    </source>
</evidence>
<reference evidence="3 4" key="1">
    <citation type="submission" date="2019-12" db="EMBL/GenBank/DDBJ databases">
        <title>Snethiella sp. nov. sp. isolated from sea sand.</title>
        <authorList>
            <person name="Kim J."/>
            <person name="Jeong S.E."/>
            <person name="Jung H.S."/>
            <person name="Jeon C.O."/>
        </authorList>
    </citation>
    <scope>NUCLEOTIDE SEQUENCE [LARGE SCALE GENOMIC DNA]</scope>
    <source>
        <strain evidence="3 4">DP05</strain>
    </source>
</reference>
<keyword evidence="4" id="KW-1185">Reference proteome</keyword>
<feature type="repeat" description="TPR" evidence="1">
    <location>
        <begin position="411"/>
        <end position="444"/>
    </location>
</feature>
<gene>
    <name evidence="3" type="ORF">GQE98_15220</name>
</gene>
<evidence type="ECO:0000259" key="2">
    <source>
        <dbReference type="PROSITE" id="PS50125"/>
    </source>
</evidence>
<dbReference type="SMART" id="SM00028">
    <property type="entry name" value="TPR"/>
    <property type="match status" value="4"/>
</dbReference>
<dbReference type="Gene3D" id="1.25.40.10">
    <property type="entry name" value="Tetratricopeptide repeat domain"/>
    <property type="match status" value="1"/>
</dbReference>
<dbReference type="PROSITE" id="PS50125">
    <property type="entry name" value="GUANYLATE_CYCLASE_2"/>
    <property type="match status" value="1"/>
</dbReference>
<dbReference type="EMBL" id="WTUW01000009">
    <property type="protein sequence ID" value="MZR31988.1"/>
    <property type="molecule type" value="Genomic_DNA"/>
</dbReference>
<dbReference type="PROSITE" id="PS50005">
    <property type="entry name" value="TPR"/>
    <property type="match status" value="1"/>
</dbReference>
<dbReference type="SUPFAM" id="SSF55073">
    <property type="entry name" value="Nucleotide cyclase"/>
    <property type="match status" value="1"/>
</dbReference>
<proteinExistence type="predicted"/>
<dbReference type="InterPro" id="IPR001054">
    <property type="entry name" value="A/G_cyclase"/>
</dbReference>
<dbReference type="PANTHER" id="PTHR43081">
    <property type="entry name" value="ADENYLATE CYCLASE, TERMINAL-DIFFERENTIATION SPECIFIC-RELATED"/>
    <property type="match status" value="1"/>
</dbReference>
<evidence type="ECO:0000313" key="4">
    <source>
        <dbReference type="Proteomes" id="UP000476030"/>
    </source>
</evidence>
<dbReference type="Gene3D" id="3.40.50.10070">
    <property type="entry name" value="TolB, N-terminal domain"/>
    <property type="match status" value="1"/>
</dbReference>
<name>A0A6L8WA61_9PROT</name>
<feature type="domain" description="Guanylate cyclase" evidence="2">
    <location>
        <begin position="9"/>
        <end position="121"/>
    </location>
</feature>
<dbReference type="GO" id="GO:0004016">
    <property type="term" value="F:adenylate cyclase activity"/>
    <property type="evidence" value="ECO:0007669"/>
    <property type="project" value="UniProtKB-ARBA"/>
</dbReference>
<dbReference type="Gene3D" id="3.30.70.1230">
    <property type="entry name" value="Nucleotide cyclase"/>
    <property type="match status" value="1"/>
</dbReference>
<dbReference type="InterPro" id="IPR029787">
    <property type="entry name" value="Nucleotide_cyclase"/>
</dbReference>
<evidence type="ECO:0000313" key="3">
    <source>
        <dbReference type="EMBL" id="MZR31988.1"/>
    </source>
</evidence>
<dbReference type="Proteomes" id="UP000476030">
    <property type="component" value="Unassembled WGS sequence"/>
</dbReference>